<dbReference type="GO" id="GO:0005524">
    <property type="term" value="F:ATP binding"/>
    <property type="evidence" value="ECO:0007669"/>
    <property type="project" value="UniProtKB-KW"/>
</dbReference>
<dbReference type="SMART" id="SM00387">
    <property type="entry name" value="HATPase_c"/>
    <property type="match status" value="1"/>
</dbReference>
<dbReference type="InterPro" id="IPR005467">
    <property type="entry name" value="His_kinase_dom"/>
</dbReference>
<dbReference type="InterPro" id="IPR050980">
    <property type="entry name" value="2C_sensor_his_kinase"/>
</dbReference>
<comment type="caution">
    <text evidence="8">The sequence shown here is derived from an EMBL/GenBank/DDBJ whole genome shotgun (WGS) entry which is preliminary data.</text>
</comment>
<dbReference type="Gene3D" id="1.10.287.130">
    <property type="match status" value="1"/>
</dbReference>
<dbReference type="PANTHER" id="PTHR44936:SF10">
    <property type="entry name" value="SENSOR PROTEIN RSTB"/>
    <property type="match status" value="1"/>
</dbReference>
<dbReference type="Gene3D" id="3.30.565.10">
    <property type="entry name" value="Histidine kinase-like ATPase, C-terminal domain"/>
    <property type="match status" value="1"/>
</dbReference>
<name>A0A832A550_9BACT</name>
<evidence type="ECO:0000256" key="2">
    <source>
        <dbReference type="ARBA" id="ARBA00012438"/>
    </source>
</evidence>
<sequence length="276" mass="30748">MTLDTKPAIIDCPVEVLGELDRPAHMGRLLRGLIHNINGPLQNISMLLELMERHHAKIEGHLQSEAAAAAQDALRPLCDAQKGRIQRILEQVRVFSEMLKDFMVLQEIEANESEVEINLILEKLSRAYRADLFFKHHVTVTLRPAAKVPLLRLRGRHLVPALEHLVENAVLSMRASKEKTLVLSSEVTADHVVVEVKDTGCGLPKDRSPEELFQPFVTAWPDEVRSADKTSRHMGLGLTLAQKFLEPYGAAIVLKPEEDGGTAARVFLPKAGTFFP</sequence>
<dbReference type="Pfam" id="PF02518">
    <property type="entry name" value="HATPase_c"/>
    <property type="match status" value="1"/>
</dbReference>
<organism evidence="8">
    <name type="scientific">Desulfacinum infernum</name>
    <dbReference type="NCBI Taxonomy" id="35837"/>
    <lineage>
        <taxon>Bacteria</taxon>
        <taxon>Pseudomonadati</taxon>
        <taxon>Thermodesulfobacteriota</taxon>
        <taxon>Syntrophobacteria</taxon>
        <taxon>Syntrophobacterales</taxon>
        <taxon>Syntrophobacteraceae</taxon>
        <taxon>Desulfacinum</taxon>
    </lineage>
</organism>
<comment type="catalytic activity">
    <reaction evidence="1">
        <text>ATP + protein L-histidine = ADP + protein N-phospho-L-histidine.</text>
        <dbReference type="EC" id="2.7.13.3"/>
    </reaction>
</comment>
<evidence type="ECO:0000256" key="6">
    <source>
        <dbReference type="ARBA" id="ARBA00022840"/>
    </source>
</evidence>
<evidence type="ECO:0000256" key="3">
    <source>
        <dbReference type="ARBA" id="ARBA00022679"/>
    </source>
</evidence>
<evidence type="ECO:0000256" key="4">
    <source>
        <dbReference type="ARBA" id="ARBA00022741"/>
    </source>
</evidence>
<dbReference type="AlphaFoldDB" id="A0A832A550"/>
<keyword evidence="3" id="KW-0808">Transferase</keyword>
<evidence type="ECO:0000313" key="8">
    <source>
        <dbReference type="EMBL" id="HFK96919.1"/>
    </source>
</evidence>
<dbReference type="SUPFAM" id="SSF55874">
    <property type="entry name" value="ATPase domain of HSP90 chaperone/DNA topoisomerase II/histidine kinase"/>
    <property type="match status" value="1"/>
</dbReference>
<proteinExistence type="predicted"/>
<dbReference type="PROSITE" id="PS50109">
    <property type="entry name" value="HIS_KIN"/>
    <property type="match status" value="1"/>
</dbReference>
<dbReference type="PRINTS" id="PR00344">
    <property type="entry name" value="BCTRLSENSOR"/>
</dbReference>
<accession>A0A832A550</accession>
<evidence type="ECO:0000256" key="5">
    <source>
        <dbReference type="ARBA" id="ARBA00022777"/>
    </source>
</evidence>
<dbReference type="EMBL" id="DSTK01000019">
    <property type="protein sequence ID" value="HFK96919.1"/>
    <property type="molecule type" value="Genomic_DNA"/>
</dbReference>
<reference evidence="8" key="1">
    <citation type="journal article" date="2020" name="mSystems">
        <title>Genome- and Community-Level Interaction Insights into Carbon Utilization and Element Cycling Functions of Hydrothermarchaeota in Hydrothermal Sediment.</title>
        <authorList>
            <person name="Zhou Z."/>
            <person name="Liu Y."/>
            <person name="Xu W."/>
            <person name="Pan J."/>
            <person name="Luo Z.H."/>
            <person name="Li M."/>
        </authorList>
    </citation>
    <scope>NUCLEOTIDE SEQUENCE [LARGE SCALE GENOMIC DNA]</scope>
    <source>
        <strain evidence="8">SpSt-456</strain>
    </source>
</reference>
<dbReference type="InterPro" id="IPR004358">
    <property type="entry name" value="Sig_transdc_His_kin-like_C"/>
</dbReference>
<dbReference type="PANTHER" id="PTHR44936">
    <property type="entry name" value="SENSOR PROTEIN CREC"/>
    <property type="match status" value="1"/>
</dbReference>
<protein>
    <recommendedName>
        <fullName evidence="2">histidine kinase</fullName>
        <ecNumber evidence="2">2.7.13.3</ecNumber>
    </recommendedName>
</protein>
<dbReference type="InterPro" id="IPR036890">
    <property type="entry name" value="HATPase_C_sf"/>
</dbReference>
<dbReference type="GO" id="GO:0000155">
    <property type="term" value="F:phosphorelay sensor kinase activity"/>
    <property type="evidence" value="ECO:0007669"/>
    <property type="project" value="TreeGrafter"/>
</dbReference>
<dbReference type="EC" id="2.7.13.3" evidence="2"/>
<keyword evidence="6" id="KW-0067">ATP-binding</keyword>
<feature type="domain" description="Histidine kinase" evidence="7">
    <location>
        <begin position="32"/>
        <end position="272"/>
    </location>
</feature>
<keyword evidence="4" id="KW-0547">Nucleotide-binding</keyword>
<keyword evidence="5 8" id="KW-0418">Kinase</keyword>
<evidence type="ECO:0000259" key="7">
    <source>
        <dbReference type="PROSITE" id="PS50109"/>
    </source>
</evidence>
<dbReference type="InterPro" id="IPR003594">
    <property type="entry name" value="HATPase_dom"/>
</dbReference>
<dbReference type="GO" id="GO:0005886">
    <property type="term" value="C:plasma membrane"/>
    <property type="evidence" value="ECO:0007669"/>
    <property type="project" value="TreeGrafter"/>
</dbReference>
<gene>
    <name evidence="8" type="ORF">ENS06_06285</name>
</gene>
<evidence type="ECO:0000256" key="1">
    <source>
        <dbReference type="ARBA" id="ARBA00000085"/>
    </source>
</evidence>